<dbReference type="AlphaFoldDB" id="A0A016RZT6"/>
<name>A0A016RZT6_9BILA</name>
<feature type="region of interest" description="Disordered" evidence="1">
    <location>
        <begin position="1"/>
        <end position="47"/>
    </location>
</feature>
<comment type="caution">
    <text evidence="2">The sequence shown here is derived from an EMBL/GenBank/DDBJ whole genome shotgun (WGS) entry which is preliminary data.</text>
</comment>
<protein>
    <submittedName>
        <fullName evidence="2">Uncharacterized protein</fullName>
    </submittedName>
</protein>
<evidence type="ECO:0000256" key="1">
    <source>
        <dbReference type="SAM" id="MobiDB-lite"/>
    </source>
</evidence>
<dbReference type="OrthoDB" id="10636340at2759"/>
<accession>A0A016RZT6</accession>
<dbReference type="EMBL" id="JARK01001665">
    <property type="protein sequence ID" value="EYB83806.1"/>
    <property type="molecule type" value="Genomic_DNA"/>
</dbReference>
<dbReference type="Proteomes" id="UP000024635">
    <property type="component" value="Unassembled WGS sequence"/>
</dbReference>
<evidence type="ECO:0000313" key="2">
    <source>
        <dbReference type="EMBL" id="EYB83806.1"/>
    </source>
</evidence>
<keyword evidence="3" id="KW-1185">Reference proteome</keyword>
<sequence>MADGGSNDEVPMEPEEQNLQGGDQPNAQQAEAPAKQRNQQQTNELNPMHRKFNRLLEKSDEMQLILTSTHGMIHTMDQRTITSKNLQDTTLDGLEKLFDLHKNLLQELQDQGVFKDKNNASPKPKPSRSPSRGPSRAQVANKSRRCPVCDGDHYASDCTKVTLCRRIGRKRGIGIVISGMAPCARI</sequence>
<gene>
    <name evidence="2" type="primary">Acey_s0329.g2680</name>
    <name evidence="2" type="ORF">Y032_0329g2680</name>
</gene>
<feature type="compositionally biased region" description="Polar residues" evidence="1">
    <location>
        <begin position="17"/>
        <end position="29"/>
    </location>
</feature>
<feature type="region of interest" description="Disordered" evidence="1">
    <location>
        <begin position="110"/>
        <end position="143"/>
    </location>
</feature>
<proteinExistence type="predicted"/>
<organism evidence="2 3">
    <name type="scientific">Ancylostoma ceylanicum</name>
    <dbReference type="NCBI Taxonomy" id="53326"/>
    <lineage>
        <taxon>Eukaryota</taxon>
        <taxon>Metazoa</taxon>
        <taxon>Ecdysozoa</taxon>
        <taxon>Nematoda</taxon>
        <taxon>Chromadorea</taxon>
        <taxon>Rhabditida</taxon>
        <taxon>Rhabditina</taxon>
        <taxon>Rhabditomorpha</taxon>
        <taxon>Strongyloidea</taxon>
        <taxon>Ancylostomatidae</taxon>
        <taxon>Ancylostomatinae</taxon>
        <taxon>Ancylostoma</taxon>
    </lineage>
</organism>
<evidence type="ECO:0000313" key="3">
    <source>
        <dbReference type="Proteomes" id="UP000024635"/>
    </source>
</evidence>
<feature type="compositionally biased region" description="Polar residues" evidence="1">
    <location>
        <begin position="36"/>
        <end position="45"/>
    </location>
</feature>
<reference evidence="3" key="1">
    <citation type="journal article" date="2015" name="Nat. Genet.">
        <title>The genome and transcriptome of the zoonotic hookworm Ancylostoma ceylanicum identify infection-specific gene families.</title>
        <authorList>
            <person name="Schwarz E.M."/>
            <person name="Hu Y."/>
            <person name="Antoshechkin I."/>
            <person name="Miller M.M."/>
            <person name="Sternberg P.W."/>
            <person name="Aroian R.V."/>
        </authorList>
    </citation>
    <scope>NUCLEOTIDE SEQUENCE</scope>
    <source>
        <strain evidence="3">HY135</strain>
    </source>
</reference>